<dbReference type="EMBL" id="VXIT01000015">
    <property type="protein sequence ID" value="KAA6408022.1"/>
    <property type="molecule type" value="Genomic_DNA"/>
</dbReference>
<name>A0A5M8PHB8_9LECA</name>
<feature type="compositionally biased region" description="Basic and acidic residues" evidence="1">
    <location>
        <begin position="646"/>
        <end position="658"/>
    </location>
</feature>
<dbReference type="AlphaFoldDB" id="A0A5M8PHB8"/>
<feature type="region of interest" description="Disordered" evidence="1">
    <location>
        <begin position="215"/>
        <end position="249"/>
    </location>
</feature>
<feature type="compositionally biased region" description="Polar residues" evidence="1">
    <location>
        <begin position="571"/>
        <end position="580"/>
    </location>
</feature>
<feature type="compositionally biased region" description="Low complexity" evidence="1">
    <location>
        <begin position="218"/>
        <end position="231"/>
    </location>
</feature>
<feature type="compositionally biased region" description="Polar residues" evidence="1">
    <location>
        <begin position="548"/>
        <end position="561"/>
    </location>
</feature>
<feature type="compositionally biased region" description="Polar residues" evidence="1">
    <location>
        <begin position="522"/>
        <end position="537"/>
    </location>
</feature>
<feature type="region of interest" description="Disordered" evidence="1">
    <location>
        <begin position="271"/>
        <end position="300"/>
    </location>
</feature>
<feature type="compositionally biased region" description="Polar residues" evidence="1">
    <location>
        <begin position="232"/>
        <end position="243"/>
    </location>
</feature>
<accession>A0A5M8PHB8</accession>
<feature type="compositionally biased region" description="Polar residues" evidence="1">
    <location>
        <begin position="597"/>
        <end position="607"/>
    </location>
</feature>
<feature type="compositionally biased region" description="Polar residues" evidence="1">
    <location>
        <begin position="501"/>
        <end position="514"/>
    </location>
</feature>
<feature type="compositionally biased region" description="Polar residues" evidence="1">
    <location>
        <begin position="475"/>
        <end position="488"/>
    </location>
</feature>
<dbReference type="Proteomes" id="UP000324767">
    <property type="component" value="Unassembled WGS sequence"/>
</dbReference>
<dbReference type="OrthoDB" id="5419799at2759"/>
<evidence type="ECO:0000256" key="1">
    <source>
        <dbReference type="SAM" id="MobiDB-lite"/>
    </source>
</evidence>
<sequence>MFEVNDFRMAQKAFQRCFTVMRAEEIEYEISAGKVDVMGLGDKWKLEMTRVDWNGRTSAFEKWWKAERVERPGGRKYRLNGIPVGVLFEPCADMFAIKVDLPGSLVWENGGLEEYLKRYNLNVKESLGRTSSKKQWRDSSMSTDKPLPSLPFDIRGQAVGALQLATRRRMKNSPNNTIPSPIVPPKADLQGITIPRTATSAPPTSKSIRTLQDIIRWPRSSNPSTRRNSPTLPWNSPRTQSSPIDAPLLPHEMSHLPEIASQGLNRRCLDQGSARSHDYEPITSSPESLARQPHPETPSTATIDFAYENQSNTNTRLSSDSHTGLHIVNLGSMGRTERKAPSPGTNSSFYELYLDSEQAAGAKTANELEKEEDTEEEKEDENGDYFEIILLPQGYRPQLNGEDPSETSQGTKTKRISMFIDPDPDPRPASSVRSTQTTSSVFQKPTEGRHPASSVYSTQTKRMPTDADPGKGPRLTSSIYSTYSQPTSMYEAANPRPAPSVYSTQTERASSTFPIATKHRQPASSIYSTQTQPTSMHEAQAPHPAPSVYSTHTERASTFPTPANGPRAVSSVYSVQTERASTFPTPTKPPKPAPFVYSTQTQPTSMHEAQAPRPAPSLYSAHTERASAFPISAKYPRPAPSISSIQDRRMSRHRDLGNHRPASSVYSAESVRAATHPVESQAVDPGSEGGNMDEMVLLPRTFEGFKKG</sequence>
<proteinExistence type="predicted"/>
<feature type="compositionally biased region" description="Low complexity" evidence="1">
    <location>
        <begin position="430"/>
        <end position="441"/>
    </location>
</feature>
<evidence type="ECO:0000313" key="2">
    <source>
        <dbReference type="EMBL" id="KAA6408022.1"/>
    </source>
</evidence>
<feature type="compositionally biased region" description="Acidic residues" evidence="1">
    <location>
        <begin position="369"/>
        <end position="384"/>
    </location>
</feature>
<protein>
    <submittedName>
        <fullName evidence="2">Uncharacterized protein</fullName>
    </submittedName>
</protein>
<organism evidence="2 3">
    <name type="scientific">Lasallia pustulata</name>
    <dbReference type="NCBI Taxonomy" id="136370"/>
    <lineage>
        <taxon>Eukaryota</taxon>
        <taxon>Fungi</taxon>
        <taxon>Dikarya</taxon>
        <taxon>Ascomycota</taxon>
        <taxon>Pezizomycotina</taxon>
        <taxon>Lecanoromycetes</taxon>
        <taxon>OSLEUM clade</taxon>
        <taxon>Umbilicariomycetidae</taxon>
        <taxon>Umbilicariales</taxon>
        <taxon>Umbilicariaceae</taxon>
        <taxon>Lasallia</taxon>
    </lineage>
</organism>
<evidence type="ECO:0000313" key="3">
    <source>
        <dbReference type="Proteomes" id="UP000324767"/>
    </source>
</evidence>
<gene>
    <name evidence="2" type="ORF">FRX48_08373</name>
</gene>
<reference evidence="2 3" key="1">
    <citation type="submission" date="2019-09" db="EMBL/GenBank/DDBJ databases">
        <title>The hologenome of the rock-dwelling lichen Lasallia pustulata.</title>
        <authorList>
            <person name="Greshake Tzovaras B."/>
            <person name="Segers F."/>
            <person name="Bicker A."/>
            <person name="Dal Grande F."/>
            <person name="Otte J."/>
            <person name="Hankeln T."/>
            <person name="Schmitt I."/>
            <person name="Ebersberger I."/>
        </authorList>
    </citation>
    <scope>NUCLEOTIDE SEQUENCE [LARGE SCALE GENOMIC DNA]</scope>
    <source>
        <strain evidence="2">A1-1</strain>
    </source>
</reference>
<comment type="caution">
    <text evidence="2">The sequence shown here is derived from an EMBL/GenBank/DDBJ whole genome shotgun (WGS) entry which is preliminary data.</text>
</comment>
<feature type="region of interest" description="Disordered" evidence="1">
    <location>
        <begin position="130"/>
        <end position="152"/>
    </location>
</feature>
<feature type="region of interest" description="Disordered" evidence="1">
    <location>
        <begin position="360"/>
        <end position="693"/>
    </location>
</feature>